<dbReference type="EMBL" id="JAWQEG010000828">
    <property type="protein sequence ID" value="KAK3885108.1"/>
    <property type="molecule type" value="Genomic_DNA"/>
</dbReference>
<dbReference type="Pfam" id="PF13359">
    <property type="entry name" value="DDE_Tnp_4"/>
    <property type="match status" value="1"/>
</dbReference>
<evidence type="ECO:0000256" key="1">
    <source>
        <dbReference type="ARBA" id="ARBA00001968"/>
    </source>
</evidence>
<dbReference type="Proteomes" id="UP001286313">
    <property type="component" value="Unassembled WGS sequence"/>
</dbReference>
<gene>
    <name evidence="5" type="ORF">Pcinc_010659</name>
</gene>
<comment type="caution">
    <text evidence="5">The sequence shown here is derived from an EMBL/GenBank/DDBJ whole genome shotgun (WGS) entry which is preliminary data.</text>
</comment>
<evidence type="ECO:0000259" key="4">
    <source>
        <dbReference type="Pfam" id="PF13359"/>
    </source>
</evidence>
<evidence type="ECO:0000313" key="5">
    <source>
        <dbReference type="EMBL" id="KAK3885108.1"/>
    </source>
</evidence>
<dbReference type="AlphaFoldDB" id="A0AAE1G8L1"/>
<evidence type="ECO:0000256" key="3">
    <source>
        <dbReference type="SAM" id="MobiDB-lite"/>
    </source>
</evidence>
<feature type="region of interest" description="Disordered" evidence="3">
    <location>
        <begin position="124"/>
        <end position="169"/>
    </location>
</feature>
<feature type="domain" description="DDE Tnp4" evidence="4">
    <location>
        <begin position="6"/>
        <end position="66"/>
    </location>
</feature>
<accession>A0AAE1G8L1</accession>
<evidence type="ECO:0000256" key="2">
    <source>
        <dbReference type="ARBA" id="ARBA00022723"/>
    </source>
</evidence>
<proteinExistence type="predicted"/>
<evidence type="ECO:0000313" key="6">
    <source>
        <dbReference type="Proteomes" id="UP001286313"/>
    </source>
</evidence>
<protein>
    <recommendedName>
        <fullName evidence="4">DDE Tnp4 domain-containing protein</fullName>
    </recommendedName>
</protein>
<keyword evidence="6" id="KW-1185">Reference proteome</keyword>
<dbReference type="InterPro" id="IPR027806">
    <property type="entry name" value="HARBI1_dom"/>
</dbReference>
<reference evidence="5" key="1">
    <citation type="submission" date="2023-10" db="EMBL/GenBank/DDBJ databases">
        <title>Genome assemblies of two species of porcelain crab, Petrolisthes cinctipes and Petrolisthes manimaculis (Anomura: Porcellanidae).</title>
        <authorList>
            <person name="Angst P."/>
        </authorList>
    </citation>
    <scope>NUCLEOTIDE SEQUENCE</scope>
    <source>
        <strain evidence="5">PB745_01</strain>
        <tissue evidence="5">Gill</tissue>
    </source>
</reference>
<organism evidence="5 6">
    <name type="scientific">Petrolisthes cinctipes</name>
    <name type="common">Flat porcelain crab</name>
    <dbReference type="NCBI Taxonomy" id="88211"/>
    <lineage>
        <taxon>Eukaryota</taxon>
        <taxon>Metazoa</taxon>
        <taxon>Ecdysozoa</taxon>
        <taxon>Arthropoda</taxon>
        <taxon>Crustacea</taxon>
        <taxon>Multicrustacea</taxon>
        <taxon>Malacostraca</taxon>
        <taxon>Eumalacostraca</taxon>
        <taxon>Eucarida</taxon>
        <taxon>Decapoda</taxon>
        <taxon>Pleocyemata</taxon>
        <taxon>Anomura</taxon>
        <taxon>Galatheoidea</taxon>
        <taxon>Porcellanidae</taxon>
        <taxon>Petrolisthes</taxon>
    </lineage>
</organism>
<comment type="cofactor">
    <cofactor evidence="1">
        <name>a divalent metal cation</name>
        <dbReference type="ChEBI" id="CHEBI:60240"/>
    </cofactor>
</comment>
<sequence length="309" mass="35416">MTPVTNPTNEAEELYYRALVRTRVIVELTLGVVKNRFRCIHRFGGELQYTPLRSAQIVSACLLLHNRCVSRSIPDPNNHLPEEDMPIEAHVVGAGDRGGTGESVKSTYAEGIARLEDIDGVANIEDSDGTANFENDEDDDLESLRDVDDTESLEDEDGIANYEDDDDDDIATLEDEDGIENFENTDNIANLEDEKGTENFEDEEDAIATLEYLDGITNSEDEEDGISTLEADNNTAIVTRDVHGTNDKMDIEKKKDHRNRYMTGYFRKFVGLHQSNRSRMWRRFGRRRRERGRGRRSRYRTRSWRDELR</sequence>
<name>A0AAE1G8L1_PETCI</name>
<feature type="compositionally biased region" description="Acidic residues" evidence="3">
    <location>
        <begin position="148"/>
        <end position="169"/>
    </location>
</feature>
<keyword evidence="2" id="KW-0479">Metal-binding</keyword>
<dbReference type="GO" id="GO:0046872">
    <property type="term" value="F:metal ion binding"/>
    <property type="evidence" value="ECO:0007669"/>
    <property type="project" value="UniProtKB-KW"/>
</dbReference>